<dbReference type="RefSeq" id="WP_221875282.1">
    <property type="nucleotide sequence ID" value="NZ_JACWFH010000031.1"/>
</dbReference>
<organism evidence="1 2">
    <name type="scientific">Mesobacillus maritimus</name>
    <dbReference type="NCBI Taxonomy" id="1643336"/>
    <lineage>
        <taxon>Bacteria</taxon>
        <taxon>Bacillati</taxon>
        <taxon>Bacillota</taxon>
        <taxon>Bacilli</taxon>
        <taxon>Bacillales</taxon>
        <taxon>Bacillaceae</taxon>
        <taxon>Mesobacillus</taxon>
    </lineage>
</organism>
<dbReference type="Gene3D" id="3.30.1380.20">
    <property type="entry name" value="Trafficking protein particle complex subunit 3"/>
    <property type="match status" value="1"/>
</dbReference>
<dbReference type="SUPFAM" id="SSF111126">
    <property type="entry name" value="Ligand-binding domain in the NO signalling and Golgi transport"/>
    <property type="match status" value="1"/>
</dbReference>
<reference evidence="1 2" key="1">
    <citation type="submission" date="2020-07" db="EMBL/GenBank/DDBJ databases">
        <title>Fungal Genomes of the International Space Station.</title>
        <authorList>
            <person name="Seuylemezian A."/>
            <person name="Singh N.K."/>
            <person name="Wood J."/>
            <person name="Venkateswaran K."/>
        </authorList>
    </citation>
    <scope>NUCLEOTIDE SEQUENCE [LARGE SCALE GENOMIC DNA]</scope>
    <source>
        <strain evidence="1 2">PL-B2</strain>
    </source>
</reference>
<comment type="caution">
    <text evidence="1">The sequence shown here is derived from an EMBL/GenBank/DDBJ whole genome shotgun (WGS) entry which is preliminary data.</text>
</comment>
<evidence type="ECO:0000313" key="2">
    <source>
        <dbReference type="Proteomes" id="UP000769780"/>
    </source>
</evidence>
<name>A0ABS7KA31_9BACI</name>
<dbReference type="InterPro" id="IPR024096">
    <property type="entry name" value="NO_sig/Golgi_transp_ligand-bd"/>
</dbReference>
<sequence>MSELPVSEKYSPNERPSVSLFGYELIRDDLISELLGKDEPEILYWAGKKLARKYPLYSIEEIIAFFQEADWGLLSVKEEKRKELCLSLTGEFVSNRLKKDKNTTFQLEAGFLAQQIEWQKKVVAEAFEHPNKRSNIIQFTIKWDSHDSL</sequence>
<dbReference type="Pfam" id="PF10702">
    <property type="entry name" value="DUF2507"/>
    <property type="match status" value="1"/>
</dbReference>
<dbReference type="EMBL" id="JACWFH010000031">
    <property type="protein sequence ID" value="MBY0099070.1"/>
    <property type="molecule type" value="Genomic_DNA"/>
</dbReference>
<dbReference type="Proteomes" id="UP000769780">
    <property type="component" value="Unassembled WGS sequence"/>
</dbReference>
<proteinExistence type="predicted"/>
<accession>A0ABS7KA31</accession>
<dbReference type="InterPro" id="IPR019642">
    <property type="entry name" value="DUF2507"/>
</dbReference>
<protein>
    <submittedName>
        <fullName evidence="1">YslB family protein</fullName>
    </submittedName>
</protein>
<keyword evidence="2" id="KW-1185">Reference proteome</keyword>
<evidence type="ECO:0000313" key="1">
    <source>
        <dbReference type="EMBL" id="MBY0099070.1"/>
    </source>
</evidence>
<gene>
    <name evidence="1" type="ORF">H0185_20075</name>
</gene>